<feature type="disulfide bond" evidence="1">
    <location>
        <begin position="45"/>
        <end position="55"/>
    </location>
</feature>
<evidence type="ECO:0000256" key="2">
    <source>
        <dbReference type="SAM" id="Phobius"/>
    </source>
</evidence>
<proteinExistence type="predicted"/>
<feature type="domain" description="EGF-like" evidence="3">
    <location>
        <begin position="94"/>
        <end position="132"/>
    </location>
</feature>
<feature type="disulfide bond" evidence="1">
    <location>
        <begin position="102"/>
        <end position="119"/>
    </location>
</feature>
<dbReference type="Proteomes" id="UP001314263">
    <property type="component" value="Unassembled WGS sequence"/>
</dbReference>
<keyword evidence="2" id="KW-0812">Transmembrane</keyword>
<evidence type="ECO:0000313" key="5">
    <source>
        <dbReference type="Proteomes" id="UP001314263"/>
    </source>
</evidence>
<keyword evidence="2" id="KW-1133">Transmembrane helix</keyword>
<dbReference type="SMART" id="SM00181">
    <property type="entry name" value="EGF"/>
    <property type="match status" value="3"/>
</dbReference>
<comment type="caution">
    <text evidence="1">Lacks conserved residue(s) required for the propagation of feature annotation.</text>
</comment>
<dbReference type="EMBL" id="CAUYUE010000016">
    <property type="protein sequence ID" value="CAK0787273.1"/>
    <property type="molecule type" value="Genomic_DNA"/>
</dbReference>
<dbReference type="InterPro" id="IPR000742">
    <property type="entry name" value="EGF"/>
</dbReference>
<dbReference type="PROSITE" id="PS50026">
    <property type="entry name" value="EGF_3"/>
    <property type="match status" value="3"/>
</dbReference>
<feature type="disulfide bond" evidence="1">
    <location>
        <begin position="151"/>
        <end position="161"/>
    </location>
</feature>
<dbReference type="InterPro" id="IPR051830">
    <property type="entry name" value="NOTCH_homolog"/>
</dbReference>
<keyword evidence="1" id="KW-1015">Disulfide bond</keyword>
<keyword evidence="1" id="KW-0245">EGF-like domain</keyword>
<feature type="transmembrane region" description="Helical" evidence="2">
    <location>
        <begin position="212"/>
        <end position="237"/>
    </location>
</feature>
<gene>
    <name evidence="4" type="ORF">CVIRNUC_010491</name>
</gene>
<sequence length="282" mass="28937">MATSSSNFQWRIHCSSRHRRTAFKGASCSAGSLGPSTTPANTPACAPPCLHGGACRQEVNSQAYYCDCSETGYSGANCSGQKALPSSASAPAASASACSPACQHGGLCKQEISSGAYFCSCAGTGYKGATCSALLTAYSPSVNSSKTASACSPPCQHGSACRQAVNSGAFYCDCEGMAFAGQDCSLPLGSQAAGVARMQGSKGQGTGRQLTWWAVLLIVLVCTLGLAAIGLGAAIIAQKVWSRRGPGFSRFKEATGFHNGSPEDKFHDGSHEHRFGIEASRM</sequence>
<dbReference type="Pfam" id="PF00008">
    <property type="entry name" value="EGF"/>
    <property type="match status" value="1"/>
</dbReference>
<feature type="disulfide bond" evidence="1">
    <location>
        <begin position="98"/>
        <end position="108"/>
    </location>
</feature>
<name>A0AAV1IMP0_9CHLO</name>
<keyword evidence="5" id="KW-1185">Reference proteome</keyword>
<protein>
    <recommendedName>
        <fullName evidence="3">EGF-like domain-containing protein</fullName>
    </recommendedName>
</protein>
<reference evidence="4 5" key="1">
    <citation type="submission" date="2023-10" db="EMBL/GenBank/DDBJ databases">
        <authorList>
            <person name="Maclean D."/>
            <person name="Macfadyen A."/>
        </authorList>
    </citation>
    <scope>NUCLEOTIDE SEQUENCE [LARGE SCALE GENOMIC DNA]</scope>
</reference>
<dbReference type="SUPFAM" id="SSF57196">
    <property type="entry name" value="EGF/Laminin"/>
    <property type="match status" value="2"/>
</dbReference>
<keyword evidence="2" id="KW-0472">Membrane</keyword>
<comment type="caution">
    <text evidence="4">The sequence shown here is derived from an EMBL/GenBank/DDBJ whole genome shotgun (WGS) entry which is preliminary data.</text>
</comment>
<evidence type="ECO:0000256" key="1">
    <source>
        <dbReference type="PROSITE-ProRule" id="PRU00076"/>
    </source>
</evidence>
<feature type="disulfide bond" evidence="1">
    <location>
        <begin position="49"/>
        <end position="66"/>
    </location>
</feature>
<feature type="disulfide bond" evidence="1">
    <location>
        <begin position="155"/>
        <end position="172"/>
    </location>
</feature>
<feature type="domain" description="EGF-like" evidence="3">
    <location>
        <begin position="147"/>
        <end position="185"/>
    </location>
</feature>
<accession>A0AAV1IMP0</accession>
<dbReference type="Gene3D" id="2.10.25.10">
    <property type="entry name" value="Laminin"/>
    <property type="match status" value="3"/>
</dbReference>
<dbReference type="AlphaFoldDB" id="A0AAV1IMP0"/>
<dbReference type="PANTHER" id="PTHR24033">
    <property type="entry name" value="EGF-LIKE DOMAIN-CONTAINING PROTEIN"/>
    <property type="match status" value="1"/>
</dbReference>
<organism evidence="4 5">
    <name type="scientific">Coccomyxa viridis</name>
    <dbReference type="NCBI Taxonomy" id="1274662"/>
    <lineage>
        <taxon>Eukaryota</taxon>
        <taxon>Viridiplantae</taxon>
        <taxon>Chlorophyta</taxon>
        <taxon>core chlorophytes</taxon>
        <taxon>Trebouxiophyceae</taxon>
        <taxon>Trebouxiophyceae incertae sedis</taxon>
        <taxon>Coccomyxaceae</taxon>
        <taxon>Coccomyxa</taxon>
    </lineage>
</organism>
<feature type="domain" description="EGF-like" evidence="3">
    <location>
        <begin position="41"/>
        <end position="79"/>
    </location>
</feature>
<evidence type="ECO:0000259" key="3">
    <source>
        <dbReference type="PROSITE" id="PS50026"/>
    </source>
</evidence>
<evidence type="ECO:0000313" key="4">
    <source>
        <dbReference type="EMBL" id="CAK0787273.1"/>
    </source>
</evidence>
<dbReference type="PANTHER" id="PTHR24033:SF151">
    <property type="entry name" value="NOTCH 2"/>
    <property type="match status" value="1"/>
</dbReference>